<gene>
    <name evidence="3" type="ORF">Vbra_9518</name>
</gene>
<feature type="compositionally biased region" description="Pro residues" evidence="1">
    <location>
        <begin position="224"/>
        <end position="236"/>
    </location>
</feature>
<evidence type="ECO:0000256" key="1">
    <source>
        <dbReference type="SAM" id="MobiDB-lite"/>
    </source>
</evidence>
<keyword evidence="4" id="KW-1185">Reference proteome</keyword>
<feature type="region of interest" description="Disordered" evidence="1">
    <location>
        <begin position="220"/>
        <end position="333"/>
    </location>
</feature>
<feature type="compositionally biased region" description="Pro residues" evidence="1">
    <location>
        <begin position="266"/>
        <end position="280"/>
    </location>
</feature>
<keyword evidence="2" id="KW-0812">Transmembrane</keyword>
<feature type="transmembrane region" description="Helical" evidence="2">
    <location>
        <begin position="174"/>
        <end position="199"/>
    </location>
</feature>
<evidence type="ECO:0000256" key="2">
    <source>
        <dbReference type="SAM" id="Phobius"/>
    </source>
</evidence>
<sequence length="589" mass="63731">MFSKEKASPPCGDSAYPGYPTFDEEVPATPTRSAALASIFAASRDLPSRSHIMQEISMDTHESGASDTPAPSRGRVMEEISIATAPSRGKVMKEIQAAPREAPASRGAVLKEVQVASREDVCEVPSRGTVMREVKAAGGDGGRTQGGVAYGWAWWWVGHGHGGRNKCHKEEIQAAACCLGVLLVSLLALVLVAVCAHFAPVAHKTSHHLAGHFTVVHHAAPSAPALPPPPQHPAPPVHKQTNHQGDKKMEAIPPIPPMHPAVGQPVPVPVPPRQDLPPSAPACTDTASGKCDRINFSEQAHHHHSAAMPPPSAPQQEPEAEPEPEQAEQQSAPGGADIAYSVEMEAMGRLARAGHVYEISYASDVTRKTHRIFIDEKDTKELTSVVVDTQDVPLSQYDKAMLAQQGQKLDAALAETEKRIKADPRYLENNETDKRNYASAVLNFDAIAKAVGSGGFNKMRVDETAVVRASQQGHKDIVVMVWPQEALKLSSLVRAARAGQVYELSYVSDVTHKTHRIFMTDKDMNNMRGVVANDRQGSLRQSDTAMLAQQAQKLDAALDETERAIQKNKNYLTNDENKKGQYATMDGWS</sequence>
<protein>
    <submittedName>
        <fullName evidence="3">Uncharacterized protein</fullName>
    </submittedName>
</protein>
<dbReference type="Proteomes" id="UP000041254">
    <property type="component" value="Unassembled WGS sequence"/>
</dbReference>
<keyword evidence="2" id="KW-0472">Membrane</keyword>
<evidence type="ECO:0000313" key="4">
    <source>
        <dbReference type="Proteomes" id="UP000041254"/>
    </source>
</evidence>
<dbReference type="AlphaFoldDB" id="A0A0G4FY95"/>
<evidence type="ECO:0000313" key="3">
    <source>
        <dbReference type="EMBL" id="CEM20417.1"/>
    </source>
</evidence>
<accession>A0A0G4FY95</accession>
<keyword evidence="2" id="KW-1133">Transmembrane helix</keyword>
<dbReference type="InParanoid" id="A0A0G4FY95"/>
<proteinExistence type="predicted"/>
<dbReference type="VEuPathDB" id="CryptoDB:Vbra_9518"/>
<name>A0A0G4FY95_VITBC</name>
<organism evidence="3 4">
    <name type="scientific">Vitrella brassicaformis (strain CCMP3155)</name>
    <dbReference type="NCBI Taxonomy" id="1169540"/>
    <lineage>
        <taxon>Eukaryota</taxon>
        <taxon>Sar</taxon>
        <taxon>Alveolata</taxon>
        <taxon>Colpodellida</taxon>
        <taxon>Vitrellaceae</taxon>
        <taxon>Vitrella</taxon>
    </lineage>
</organism>
<dbReference type="EMBL" id="CDMY01000528">
    <property type="protein sequence ID" value="CEM20417.1"/>
    <property type="molecule type" value="Genomic_DNA"/>
</dbReference>
<reference evidence="3 4" key="1">
    <citation type="submission" date="2014-11" db="EMBL/GenBank/DDBJ databases">
        <authorList>
            <person name="Zhu J."/>
            <person name="Qi W."/>
            <person name="Song R."/>
        </authorList>
    </citation>
    <scope>NUCLEOTIDE SEQUENCE [LARGE SCALE GENOMIC DNA]</scope>
</reference>